<evidence type="ECO:0000256" key="1">
    <source>
        <dbReference type="ARBA" id="ARBA00002521"/>
    </source>
</evidence>
<comment type="catalytic activity">
    <reaction evidence="6 7">
        <text>Release of N-terminal amino acids, preferentially methionine, from peptides and arylamides.</text>
        <dbReference type="EC" id="3.4.11.18"/>
    </reaction>
</comment>
<gene>
    <name evidence="6 9" type="primary">map</name>
    <name evidence="9" type="ORF">IE331_02630</name>
</gene>
<dbReference type="CDD" id="cd01086">
    <property type="entry name" value="MetAP1"/>
    <property type="match status" value="1"/>
</dbReference>
<keyword evidence="10" id="KW-1185">Reference proteome</keyword>
<feature type="domain" description="Peptidase M24" evidence="8">
    <location>
        <begin position="18"/>
        <end position="247"/>
    </location>
</feature>
<feature type="binding site" evidence="6">
    <location>
        <position position="241"/>
    </location>
    <ligand>
        <name>a divalent metal cation</name>
        <dbReference type="ChEBI" id="CHEBI:60240"/>
        <label>2</label>
        <note>catalytic</note>
    </ligand>
</feature>
<dbReference type="InterPro" id="IPR036005">
    <property type="entry name" value="Creatinase/aminopeptidase-like"/>
</dbReference>
<dbReference type="PRINTS" id="PR00599">
    <property type="entry name" value="MAPEPTIDASE"/>
</dbReference>
<evidence type="ECO:0000313" key="9">
    <source>
        <dbReference type="EMBL" id="MBD8868509.1"/>
    </source>
</evidence>
<evidence type="ECO:0000256" key="3">
    <source>
        <dbReference type="ARBA" id="ARBA00022670"/>
    </source>
</evidence>
<evidence type="ECO:0000256" key="2">
    <source>
        <dbReference type="ARBA" id="ARBA00022438"/>
    </source>
</evidence>
<dbReference type="GO" id="GO:0046872">
    <property type="term" value="F:metal ion binding"/>
    <property type="evidence" value="ECO:0007669"/>
    <property type="project" value="UniProtKB-UniRule"/>
</dbReference>
<keyword evidence="5 6" id="KW-0378">Hydrolase</keyword>
<keyword evidence="2 6" id="KW-0031">Aminopeptidase</keyword>
<feature type="binding site" evidence="6">
    <location>
        <position position="85"/>
    </location>
    <ligand>
        <name>substrate</name>
    </ligand>
</feature>
<dbReference type="InterPro" id="IPR000994">
    <property type="entry name" value="Pept_M24"/>
</dbReference>
<protein>
    <recommendedName>
        <fullName evidence="6 7">Methionine aminopeptidase</fullName>
        <shortName evidence="6">MAP</shortName>
        <shortName evidence="6">MetAP</shortName>
        <ecNumber evidence="6 7">3.4.11.18</ecNumber>
    </recommendedName>
    <alternativeName>
        <fullName evidence="6">Peptidase M</fullName>
    </alternativeName>
</protein>
<dbReference type="EC" id="3.4.11.18" evidence="6 7"/>
<dbReference type="InterPro" id="IPR002467">
    <property type="entry name" value="Pept_M24A_MAP1"/>
</dbReference>
<comment type="similarity">
    <text evidence="6">Belongs to the peptidase M24A family. Methionine aminopeptidase type 1 subfamily.</text>
</comment>
<comment type="cofactor">
    <cofactor evidence="6">
        <name>Co(2+)</name>
        <dbReference type="ChEBI" id="CHEBI:48828"/>
    </cofactor>
    <cofactor evidence="6">
        <name>Zn(2+)</name>
        <dbReference type="ChEBI" id="CHEBI:29105"/>
    </cofactor>
    <cofactor evidence="6">
        <name>Mn(2+)</name>
        <dbReference type="ChEBI" id="CHEBI:29035"/>
    </cofactor>
    <cofactor evidence="6">
        <name>Fe(2+)</name>
        <dbReference type="ChEBI" id="CHEBI:29033"/>
    </cofactor>
    <text evidence="6">Binds 2 divalent metal cations per subunit. Has a high-affinity and a low affinity metal-binding site. The true nature of the physiological cofactor is under debate. The enzyme is active with cobalt, zinc, manganese or divalent iron ions. Most likely, methionine aminopeptidases function as mononuclear Fe(2+)-metalloproteases under physiological conditions, and the catalytically relevant metal-binding site has been assigned to the histidine-containing high-affinity site.</text>
</comment>
<dbReference type="Proteomes" id="UP000616839">
    <property type="component" value="Unassembled WGS sequence"/>
</dbReference>
<evidence type="ECO:0000256" key="7">
    <source>
        <dbReference type="RuleBase" id="RU003653"/>
    </source>
</evidence>
<evidence type="ECO:0000313" key="10">
    <source>
        <dbReference type="Proteomes" id="UP000616839"/>
    </source>
</evidence>
<dbReference type="GO" id="GO:0006508">
    <property type="term" value="P:proteolysis"/>
    <property type="evidence" value="ECO:0007669"/>
    <property type="project" value="UniProtKB-KW"/>
</dbReference>
<organism evidence="9 10">
    <name type="scientific">Nocardioides donggukensis</name>
    <dbReference type="NCBI Taxonomy" id="2774019"/>
    <lineage>
        <taxon>Bacteria</taxon>
        <taxon>Bacillati</taxon>
        <taxon>Actinomycetota</taxon>
        <taxon>Actinomycetes</taxon>
        <taxon>Propionibacteriales</taxon>
        <taxon>Nocardioidaceae</taxon>
        <taxon>Nocardioides</taxon>
    </lineage>
</organism>
<keyword evidence="4 6" id="KW-0479">Metal-binding</keyword>
<dbReference type="AlphaFoldDB" id="A0A927K1N4"/>
<dbReference type="SUPFAM" id="SSF55920">
    <property type="entry name" value="Creatinase/aminopeptidase"/>
    <property type="match status" value="1"/>
</dbReference>
<dbReference type="GO" id="GO:0070006">
    <property type="term" value="F:metalloaminopeptidase activity"/>
    <property type="evidence" value="ECO:0007669"/>
    <property type="project" value="UniProtKB-UniRule"/>
</dbReference>
<dbReference type="InterPro" id="IPR001714">
    <property type="entry name" value="Pept_M24_MAP"/>
</dbReference>
<dbReference type="Pfam" id="PF00557">
    <property type="entry name" value="Peptidase_M24"/>
    <property type="match status" value="1"/>
</dbReference>
<dbReference type="PROSITE" id="PS00680">
    <property type="entry name" value="MAP_1"/>
    <property type="match status" value="1"/>
</dbReference>
<feature type="binding site" evidence="6">
    <location>
        <position position="241"/>
    </location>
    <ligand>
        <name>a divalent metal cation</name>
        <dbReference type="ChEBI" id="CHEBI:60240"/>
        <label>1</label>
    </ligand>
</feature>
<sequence length="273" mass="28786">MGLLDRGIQIKTPEQIAKMRVAGLLVGETLELLRRSVRPGVTTGELDAIAEENIRAGGGVPSFKGYSHPPFPASICASVNEQVVHGIPGDRELVEGDVISIDCGAIVDGWHGDAAITVAVGTIPDAVTELMRVTEESMWRGFAAARLGGRVGDISAAVESYVRSQGDYGILEEYTGHGIGTEMHQPPNVPNVGRAGRGAKLVRGLALAVEPMVTLGSRHTDVLDDDWTIVTADGSFAAHFEHTFTITPDGLWILTALDGGESRLAELGVPFAG</sequence>
<dbReference type="GO" id="GO:0004239">
    <property type="term" value="F:initiator methionyl aminopeptidase activity"/>
    <property type="evidence" value="ECO:0007669"/>
    <property type="project" value="UniProtKB-UniRule"/>
</dbReference>
<dbReference type="NCBIfam" id="TIGR00500">
    <property type="entry name" value="met_pdase_I"/>
    <property type="match status" value="1"/>
</dbReference>
<evidence type="ECO:0000256" key="4">
    <source>
        <dbReference type="ARBA" id="ARBA00022723"/>
    </source>
</evidence>
<evidence type="ECO:0000256" key="5">
    <source>
        <dbReference type="ARBA" id="ARBA00022801"/>
    </source>
</evidence>
<comment type="caution">
    <text evidence="9">The sequence shown here is derived from an EMBL/GenBank/DDBJ whole genome shotgun (WGS) entry which is preliminary data.</text>
</comment>
<feature type="binding site" evidence="6">
    <location>
        <position position="113"/>
    </location>
    <ligand>
        <name>a divalent metal cation</name>
        <dbReference type="ChEBI" id="CHEBI:60240"/>
        <label>1</label>
    </ligand>
</feature>
<dbReference type="PANTHER" id="PTHR43330:SF27">
    <property type="entry name" value="METHIONINE AMINOPEPTIDASE"/>
    <property type="match status" value="1"/>
</dbReference>
<dbReference type="HAMAP" id="MF_01974">
    <property type="entry name" value="MetAP_1"/>
    <property type="match status" value="1"/>
</dbReference>
<feature type="binding site" evidence="6">
    <location>
        <position position="184"/>
    </location>
    <ligand>
        <name>substrate</name>
    </ligand>
</feature>
<reference evidence="9" key="1">
    <citation type="submission" date="2020-09" db="EMBL/GenBank/DDBJ databases">
        <title>Nocardioides sp. strain MJB4 16S ribosomal RNA gene Genome sequencing and assembly.</title>
        <authorList>
            <person name="Kim I."/>
        </authorList>
    </citation>
    <scope>NUCLEOTIDE SEQUENCE</scope>
    <source>
        <strain evidence="9">MJB4</strain>
    </source>
</reference>
<comment type="function">
    <text evidence="1 6">Removes the N-terminal methionine from nascent proteins. The N-terminal methionine is often cleaved when the second residue in the primary sequence is small and uncharged (Met-Ala-, Cys, Gly, Pro, Ser, Thr, or Val). Requires deformylation of the N(alpha)-formylated initiator methionine before it can be hydrolyzed.</text>
</comment>
<proteinExistence type="inferred from homology"/>
<evidence type="ECO:0000256" key="6">
    <source>
        <dbReference type="HAMAP-Rule" id="MF_01974"/>
    </source>
</evidence>
<dbReference type="Gene3D" id="3.90.230.10">
    <property type="entry name" value="Creatinase/methionine aminopeptidase superfamily"/>
    <property type="match status" value="1"/>
</dbReference>
<comment type="subunit">
    <text evidence="6">Monomer.</text>
</comment>
<feature type="binding site" evidence="6">
    <location>
        <position position="177"/>
    </location>
    <ligand>
        <name>a divalent metal cation</name>
        <dbReference type="ChEBI" id="CHEBI:60240"/>
        <label>2</label>
        <note>catalytic</note>
    </ligand>
</feature>
<evidence type="ECO:0000259" key="8">
    <source>
        <dbReference type="Pfam" id="PF00557"/>
    </source>
</evidence>
<name>A0A927K1N4_9ACTN</name>
<keyword evidence="3 6" id="KW-0645">Protease</keyword>
<feature type="binding site" evidence="6">
    <location>
        <position position="113"/>
    </location>
    <ligand>
        <name>a divalent metal cation</name>
        <dbReference type="ChEBI" id="CHEBI:60240"/>
        <label>2</label>
        <note>catalytic</note>
    </ligand>
</feature>
<accession>A0A927K1N4</accession>
<feature type="binding site" evidence="6">
    <location>
        <position position="102"/>
    </location>
    <ligand>
        <name>a divalent metal cation</name>
        <dbReference type="ChEBI" id="CHEBI:60240"/>
        <label>1</label>
    </ligand>
</feature>
<dbReference type="GO" id="GO:0005829">
    <property type="term" value="C:cytosol"/>
    <property type="evidence" value="ECO:0007669"/>
    <property type="project" value="TreeGrafter"/>
</dbReference>
<feature type="binding site" evidence="6">
    <location>
        <position position="210"/>
    </location>
    <ligand>
        <name>a divalent metal cation</name>
        <dbReference type="ChEBI" id="CHEBI:60240"/>
        <label>2</label>
        <note>catalytic</note>
    </ligand>
</feature>
<dbReference type="PANTHER" id="PTHR43330">
    <property type="entry name" value="METHIONINE AMINOPEPTIDASE"/>
    <property type="match status" value="1"/>
</dbReference>
<dbReference type="EMBL" id="JACYXZ010000001">
    <property type="protein sequence ID" value="MBD8868509.1"/>
    <property type="molecule type" value="Genomic_DNA"/>
</dbReference>